<feature type="transmembrane region" description="Helical" evidence="1">
    <location>
        <begin position="15"/>
        <end position="35"/>
    </location>
</feature>
<organism evidence="2 3">
    <name type="scientific">Brachionus plicatilis</name>
    <name type="common">Marine rotifer</name>
    <name type="synonym">Brachionus muelleri</name>
    <dbReference type="NCBI Taxonomy" id="10195"/>
    <lineage>
        <taxon>Eukaryota</taxon>
        <taxon>Metazoa</taxon>
        <taxon>Spiralia</taxon>
        <taxon>Gnathifera</taxon>
        <taxon>Rotifera</taxon>
        <taxon>Eurotatoria</taxon>
        <taxon>Monogononta</taxon>
        <taxon>Pseudotrocha</taxon>
        <taxon>Ploima</taxon>
        <taxon>Brachionidae</taxon>
        <taxon>Brachionus</taxon>
    </lineage>
</organism>
<evidence type="ECO:0000256" key="1">
    <source>
        <dbReference type="SAM" id="Phobius"/>
    </source>
</evidence>
<protein>
    <submittedName>
        <fullName evidence="2">Uncharacterized protein</fullName>
    </submittedName>
</protein>
<keyword evidence="1" id="KW-0812">Transmembrane</keyword>
<dbReference type="AlphaFoldDB" id="A0A3M7RN52"/>
<evidence type="ECO:0000313" key="2">
    <source>
        <dbReference type="EMBL" id="RNA24755.1"/>
    </source>
</evidence>
<dbReference type="Proteomes" id="UP000276133">
    <property type="component" value="Unassembled WGS sequence"/>
</dbReference>
<reference evidence="2 3" key="1">
    <citation type="journal article" date="2018" name="Sci. Rep.">
        <title>Genomic signatures of local adaptation to the degree of environmental predictability in rotifers.</title>
        <authorList>
            <person name="Franch-Gras L."/>
            <person name="Hahn C."/>
            <person name="Garcia-Roger E.M."/>
            <person name="Carmona M.J."/>
            <person name="Serra M."/>
            <person name="Gomez A."/>
        </authorList>
    </citation>
    <scope>NUCLEOTIDE SEQUENCE [LARGE SCALE GENOMIC DNA]</scope>
    <source>
        <strain evidence="2">HYR1</strain>
    </source>
</reference>
<keyword evidence="1" id="KW-1133">Transmembrane helix</keyword>
<keyword evidence="1" id="KW-0472">Membrane</keyword>
<dbReference type="EMBL" id="REGN01003053">
    <property type="protein sequence ID" value="RNA24755.1"/>
    <property type="molecule type" value="Genomic_DNA"/>
</dbReference>
<keyword evidence="3" id="KW-1185">Reference proteome</keyword>
<evidence type="ECO:0000313" key="3">
    <source>
        <dbReference type="Proteomes" id="UP000276133"/>
    </source>
</evidence>
<name>A0A3M7RN52_BRAPC</name>
<dbReference type="OrthoDB" id="10192197at2759"/>
<sequence length="261" mass="29742">MLVDKYGMDVVAKSAGGLGFLIMGAFAMSYLTNVLEKKQRPEVRVDGHETNSGWCLVLCGRAATYKTTANVILAQSYGPYHVWTGHQYIEKDVFKYDDAARAQIEHLVIEEMAWTSLPHKKTLDDTLCSIKEQLSGAGLNIRLAKNKTKYANVFAKPKGKWEEDLIPLAAKCIATSEAWRKFNDYLEGIEEIGLFNFEDAKRDLVLRIKREFTEQDEIEAQQELRRIHREMAGQPLADEPEEKDPDIVWIECPEEGENEEL</sequence>
<proteinExistence type="predicted"/>
<comment type="caution">
    <text evidence="2">The sequence shown here is derived from an EMBL/GenBank/DDBJ whole genome shotgun (WGS) entry which is preliminary data.</text>
</comment>
<gene>
    <name evidence="2" type="ORF">BpHYR1_000449</name>
</gene>
<accession>A0A3M7RN52</accession>